<evidence type="ECO:0000313" key="2">
    <source>
        <dbReference type="EMBL" id="SVD89031.1"/>
    </source>
</evidence>
<feature type="region of interest" description="Disordered" evidence="1">
    <location>
        <begin position="58"/>
        <end position="81"/>
    </location>
</feature>
<proteinExistence type="predicted"/>
<dbReference type="AlphaFoldDB" id="A0A382Z0T0"/>
<sequence>MFEPLRNQPFLLNPASTLEHMRLNHPVYRYESSATPIVNVFGYHQSKKLLREVETFSNTLTGNQEGKGATDPYKPAGDGFS</sequence>
<reference evidence="2" key="1">
    <citation type="submission" date="2018-05" db="EMBL/GenBank/DDBJ databases">
        <authorList>
            <person name="Lanie J.A."/>
            <person name="Ng W.-L."/>
            <person name="Kazmierczak K.M."/>
            <person name="Andrzejewski T.M."/>
            <person name="Davidsen T.M."/>
            <person name="Wayne K.J."/>
            <person name="Tettelin H."/>
            <person name="Glass J.I."/>
            <person name="Rusch D."/>
            <person name="Podicherti R."/>
            <person name="Tsui H.-C.T."/>
            <person name="Winkler M.E."/>
        </authorList>
    </citation>
    <scope>NUCLEOTIDE SEQUENCE</scope>
</reference>
<protein>
    <submittedName>
        <fullName evidence="2">Uncharacterized protein</fullName>
    </submittedName>
</protein>
<gene>
    <name evidence="2" type="ORF">METZ01_LOCUS441885</name>
</gene>
<evidence type="ECO:0000256" key="1">
    <source>
        <dbReference type="SAM" id="MobiDB-lite"/>
    </source>
</evidence>
<name>A0A382Z0T0_9ZZZZ</name>
<dbReference type="EMBL" id="UINC01180037">
    <property type="protein sequence ID" value="SVD89031.1"/>
    <property type="molecule type" value="Genomic_DNA"/>
</dbReference>
<accession>A0A382Z0T0</accession>
<organism evidence="2">
    <name type="scientific">marine metagenome</name>
    <dbReference type="NCBI Taxonomy" id="408172"/>
    <lineage>
        <taxon>unclassified sequences</taxon>
        <taxon>metagenomes</taxon>
        <taxon>ecological metagenomes</taxon>
    </lineage>
</organism>